<evidence type="ECO:0000313" key="2">
    <source>
        <dbReference type="EMBL" id="KAJ7759916.1"/>
    </source>
</evidence>
<keyword evidence="3" id="KW-1185">Reference proteome</keyword>
<sequence length="174" mass="18933">MRGYEETSEGNPAPAAVAIRYVCSSSDSSSRCEIEVEGARHVRLSTVRRRRSRRVGYEPRRGCAGDVDACNNVGLGLGSGRGGGGGAYGYVSHTSRVMPKEYYYVRWRAQSRRGTGRRRHWSGIGIDSCTNAGRVRDIRDGLGRWTDLVSPAVDAQTHRDVSSGEGDARGPLSL</sequence>
<proteinExistence type="predicted"/>
<accession>A0AAD7JD53</accession>
<organism evidence="2 3">
    <name type="scientific">Mycena metata</name>
    <dbReference type="NCBI Taxonomy" id="1033252"/>
    <lineage>
        <taxon>Eukaryota</taxon>
        <taxon>Fungi</taxon>
        <taxon>Dikarya</taxon>
        <taxon>Basidiomycota</taxon>
        <taxon>Agaricomycotina</taxon>
        <taxon>Agaricomycetes</taxon>
        <taxon>Agaricomycetidae</taxon>
        <taxon>Agaricales</taxon>
        <taxon>Marasmiineae</taxon>
        <taxon>Mycenaceae</taxon>
        <taxon>Mycena</taxon>
    </lineage>
</organism>
<evidence type="ECO:0000313" key="3">
    <source>
        <dbReference type="Proteomes" id="UP001215598"/>
    </source>
</evidence>
<feature type="compositionally biased region" description="Basic and acidic residues" evidence="1">
    <location>
        <begin position="156"/>
        <end position="168"/>
    </location>
</feature>
<evidence type="ECO:0000256" key="1">
    <source>
        <dbReference type="SAM" id="MobiDB-lite"/>
    </source>
</evidence>
<name>A0AAD7JD53_9AGAR</name>
<feature type="region of interest" description="Disordered" evidence="1">
    <location>
        <begin position="154"/>
        <end position="174"/>
    </location>
</feature>
<gene>
    <name evidence="2" type="ORF">B0H16DRAFT_1532996</name>
</gene>
<dbReference type="EMBL" id="JARKIB010000038">
    <property type="protein sequence ID" value="KAJ7759916.1"/>
    <property type="molecule type" value="Genomic_DNA"/>
</dbReference>
<reference evidence="2" key="1">
    <citation type="submission" date="2023-03" db="EMBL/GenBank/DDBJ databases">
        <title>Massive genome expansion in bonnet fungi (Mycena s.s.) driven by repeated elements and novel gene families across ecological guilds.</title>
        <authorList>
            <consortium name="Lawrence Berkeley National Laboratory"/>
            <person name="Harder C.B."/>
            <person name="Miyauchi S."/>
            <person name="Viragh M."/>
            <person name="Kuo A."/>
            <person name="Thoen E."/>
            <person name="Andreopoulos B."/>
            <person name="Lu D."/>
            <person name="Skrede I."/>
            <person name="Drula E."/>
            <person name="Henrissat B."/>
            <person name="Morin E."/>
            <person name="Kohler A."/>
            <person name="Barry K."/>
            <person name="LaButti K."/>
            <person name="Morin E."/>
            <person name="Salamov A."/>
            <person name="Lipzen A."/>
            <person name="Mereny Z."/>
            <person name="Hegedus B."/>
            <person name="Baldrian P."/>
            <person name="Stursova M."/>
            <person name="Weitz H."/>
            <person name="Taylor A."/>
            <person name="Grigoriev I.V."/>
            <person name="Nagy L.G."/>
            <person name="Martin F."/>
            <person name="Kauserud H."/>
        </authorList>
    </citation>
    <scope>NUCLEOTIDE SEQUENCE</scope>
    <source>
        <strain evidence="2">CBHHK182m</strain>
    </source>
</reference>
<protein>
    <submittedName>
        <fullName evidence="2">Uncharacterized protein</fullName>
    </submittedName>
</protein>
<dbReference type="AlphaFoldDB" id="A0AAD7JD53"/>
<comment type="caution">
    <text evidence="2">The sequence shown here is derived from an EMBL/GenBank/DDBJ whole genome shotgun (WGS) entry which is preliminary data.</text>
</comment>
<dbReference type="Proteomes" id="UP001215598">
    <property type="component" value="Unassembled WGS sequence"/>
</dbReference>